<dbReference type="GO" id="GO:0005886">
    <property type="term" value="C:plasma membrane"/>
    <property type="evidence" value="ECO:0007669"/>
    <property type="project" value="UniProtKB-SubCell"/>
</dbReference>
<gene>
    <name evidence="7" type="ORF">IAA19_00580</name>
</gene>
<evidence type="ECO:0000256" key="4">
    <source>
        <dbReference type="ARBA" id="ARBA00022989"/>
    </source>
</evidence>
<sequence>MGSPAGKPLSIRRNMIWNSAGSLTYLGCQWLITVLVVRLSPNYDAAGVLAVAMSVSNLFAPIALYKIRAYQVSDVHEEIPSGVYVGFRFVTIAIAFVVVLVYAVLTCALSALPCVILYLVFRAGDNFIDVLHGIDQQHYRLDYSGISMALRGVLFLVAFSAVLSLTGCLELAVLAMSLVTYPVVFFDVWAAGSLASVRPVFDSGRFALLLRACLPAVIGMFANNLVVTFARQYLGLELGDAALGVYASISTPVVLIQACSNYVYAPLLGVFAERLDQRDEAGFRALLLRVFAAFLLIFVGGSVAFVFCGKWFLGFVFGAGIVQHADLIYAALLSCSITACSAFLSDLLVAMRQMHWNLIGNVVSCVVSAPLTVFLVRAFGMNGTSYSIALSFGVGVAIMLGRVFSCSKRLCRSREQWRDG</sequence>
<dbReference type="AlphaFoldDB" id="A0A9D2EWZ3"/>
<comment type="caution">
    <text evidence="7">The sequence shown here is derived from an EMBL/GenBank/DDBJ whole genome shotgun (WGS) entry which is preliminary data.</text>
</comment>
<feature type="transmembrane region" description="Helical" evidence="6">
    <location>
        <begin position="208"/>
        <end position="230"/>
    </location>
</feature>
<feature type="transmembrane region" description="Helical" evidence="6">
    <location>
        <begin position="242"/>
        <end position="265"/>
    </location>
</feature>
<dbReference type="PANTHER" id="PTHR30250">
    <property type="entry name" value="PST FAMILY PREDICTED COLANIC ACID TRANSPORTER"/>
    <property type="match status" value="1"/>
</dbReference>
<feature type="transmembrane region" description="Helical" evidence="6">
    <location>
        <begin position="20"/>
        <end position="39"/>
    </location>
</feature>
<comment type="subcellular location">
    <subcellularLocation>
        <location evidence="1">Cell membrane</location>
        <topology evidence="1">Multi-pass membrane protein</topology>
    </subcellularLocation>
</comment>
<name>A0A9D2EWZ3_9ACTN</name>
<protein>
    <recommendedName>
        <fullName evidence="9">Polysaccharide biosynthesis protein</fullName>
    </recommendedName>
</protein>
<dbReference type="EMBL" id="DXBM01000010">
    <property type="protein sequence ID" value="HIZ45508.1"/>
    <property type="molecule type" value="Genomic_DNA"/>
</dbReference>
<feature type="transmembrane region" description="Helical" evidence="6">
    <location>
        <begin position="87"/>
        <end position="120"/>
    </location>
</feature>
<keyword evidence="2" id="KW-1003">Cell membrane</keyword>
<dbReference type="PANTHER" id="PTHR30250:SF11">
    <property type="entry name" value="O-ANTIGEN TRANSPORTER-RELATED"/>
    <property type="match status" value="1"/>
</dbReference>
<evidence type="ECO:0000313" key="8">
    <source>
        <dbReference type="Proteomes" id="UP000824062"/>
    </source>
</evidence>
<feature type="transmembrane region" description="Helical" evidence="6">
    <location>
        <begin position="386"/>
        <end position="404"/>
    </location>
</feature>
<feature type="transmembrane region" description="Helical" evidence="6">
    <location>
        <begin position="141"/>
        <end position="165"/>
    </location>
</feature>
<evidence type="ECO:0008006" key="9">
    <source>
        <dbReference type="Google" id="ProtNLM"/>
    </source>
</evidence>
<proteinExistence type="predicted"/>
<evidence type="ECO:0000256" key="1">
    <source>
        <dbReference type="ARBA" id="ARBA00004651"/>
    </source>
</evidence>
<evidence type="ECO:0000256" key="2">
    <source>
        <dbReference type="ARBA" id="ARBA00022475"/>
    </source>
</evidence>
<feature type="transmembrane region" description="Helical" evidence="6">
    <location>
        <begin position="358"/>
        <end position="380"/>
    </location>
</feature>
<keyword evidence="3 6" id="KW-0812">Transmembrane</keyword>
<accession>A0A9D2EWZ3</accession>
<feature type="transmembrane region" description="Helical" evidence="6">
    <location>
        <begin position="46"/>
        <end position="67"/>
    </location>
</feature>
<organism evidence="7 8">
    <name type="scientific">Candidatus Olsenella pullistercoris</name>
    <dbReference type="NCBI Taxonomy" id="2838712"/>
    <lineage>
        <taxon>Bacteria</taxon>
        <taxon>Bacillati</taxon>
        <taxon>Actinomycetota</taxon>
        <taxon>Coriobacteriia</taxon>
        <taxon>Coriobacteriales</taxon>
        <taxon>Atopobiaceae</taxon>
        <taxon>Olsenella</taxon>
    </lineage>
</organism>
<reference evidence="7" key="2">
    <citation type="submission" date="2021-04" db="EMBL/GenBank/DDBJ databases">
        <authorList>
            <person name="Gilroy R."/>
        </authorList>
    </citation>
    <scope>NUCLEOTIDE SEQUENCE</scope>
    <source>
        <strain evidence="7">ChiHjej12B11-14209</strain>
    </source>
</reference>
<evidence type="ECO:0000313" key="7">
    <source>
        <dbReference type="EMBL" id="HIZ45508.1"/>
    </source>
</evidence>
<feature type="transmembrane region" description="Helical" evidence="6">
    <location>
        <begin position="171"/>
        <end position="196"/>
    </location>
</feature>
<keyword evidence="4 6" id="KW-1133">Transmembrane helix</keyword>
<dbReference type="InterPro" id="IPR050833">
    <property type="entry name" value="Poly_Biosynth_Transport"/>
</dbReference>
<reference evidence="7" key="1">
    <citation type="journal article" date="2021" name="PeerJ">
        <title>Extensive microbial diversity within the chicken gut microbiome revealed by metagenomics and culture.</title>
        <authorList>
            <person name="Gilroy R."/>
            <person name="Ravi A."/>
            <person name="Getino M."/>
            <person name="Pursley I."/>
            <person name="Horton D.L."/>
            <person name="Alikhan N.F."/>
            <person name="Baker D."/>
            <person name="Gharbi K."/>
            <person name="Hall N."/>
            <person name="Watson M."/>
            <person name="Adriaenssens E.M."/>
            <person name="Foster-Nyarko E."/>
            <person name="Jarju S."/>
            <person name="Secka A."/>
            <person name="Antonio M."/>
            <person name="Oren A."/>
            <person name="Chaudhuri R.R."/>
            <person name="La Ragione R."/>
            <person name="Hildebrand F."/>
            <person name="Pallen M.J."/>
        </authorList>
    </citation>
    <scope>NUCLEOTIDE SEQUENCE</scope>
    <source>
        <strain evidence="7">ChiHjej12B11-14209</strain>
    </source>
</reference>
<keyword evidence="5 6" id="KW-0472">Membrane</keyword>
<feature type="transmembrane region" description="Helical" evidence="6">
    <location>
        <begin position="286"/>
        <end position="307"/>
    </location>
</feature>
<evidence type="ECO:0000256" key="3">
    <source>
        <dbReference type="ARBA" id="ARBA00022692"/>
    </source>
</evidence>
<evidence type="ECO:0000256" key="5">
    <source>
        <dbReference type="ARBA" id="ARBA00023136"/>
    </source>
</evidence>
<feature type="transmembrane region" description="Helical" evidence="6">
    <location>
        <begin position="327"/>
        <end position="351"/>
    </location>
</feature>
<dbReference type="Proteomes" id="UP000824062">
    <property type="component" value="Unassembled WGS sequence"/>
</dbReference>
<evidence type="ECO:0000256" key="6">
    <source>
        <dbReference type="SAM" id="Phobius"/>
    </source>
</evidence>